<dbReference type="OrthoDB" id="8300194at2759"/>
<keyword evidence="2" id="KW-1185">Reference proteome</keyword>
<feature type="non-terminal residue" evidence="1">
    <location>
        <position position="1"/>
    </location>
</feature>
<proteinExistence type="predicted"/>
<sequence>EAEATELVPAHTSIPVARIHAALFDEVISITYIVQDRIHGQQLHKLLPTLDAEKLQVIEKELQLIFSQLSSLDMYGLMGMVGIFEIRVPNHCL</sequence>
<comment type="caution">
    <text evidence="1">The sequence shown here is derived from an EMBL/GenBank/DDBJ whole genome shotgun (WGS) entry which is preliminary data.</text>
</comment>
<dbReference type="Proteomes" id="UP000772434">
    <property type="component" value="Unassembled WGS sequence"/>
</dbReference>
<name>A0A9P5P7H8_9AGAR</name>
<organism evidence="1 2">
    <name type="scientific">Rhodocollybia butyracea</name>
    <dbReference type="NCBI Taxonomy" id="206335"/>
    <lineage>
        <taxon>Eukaryota</taxon>
        <taxon>Fungi</taxon>
        <taxon>Dikarya</taxon>
        <taxon>Basidiomycota</taxon>
        <taxon>Agaricomycotina</taxon>
        <taxon>Agaricomycetes</taxon>
        <taxon>Agaricomycetidae</taxon>
        <taxon>Agaricales</taxon>
        <taxon>Marasmiineae</taxon>
        <taxon>Omphalotaceae</taxon>
        <taxon>Rhodocollybia</taxon>
    </lineage>
</organism>
<dbReference type="EMBL" id="JADNRY010000483">
    <property type="protein sequence ID" value="KAF9048384.1"/>
    <property type="molecule type" value="Genomic_DNA"/>
</dbReference>
<protein>
    <submittedName>
        <fullName evidence="1">Uncharacterized protein</fullName>
    </submittedName>
</protein>
<gene>
    <name evidence="1" type="ORF">BDP27DRAFT_1243262</name>
</gene>
<accession>A0A9P5P7H8</accession>
<dbReference type="AlphaFoldDB" id="A0A9P5P7H8"/>
<reference evidence="1" key="1">
    <citation type="submission" date="2020-11" db="EMBL/GenBank/DDBJ databases">
        <authorList>
            <consortium name="DOE Joint Genome Institute"/>
            <person name="Ahrendt S."/>
            <person name="Riley R."/>
            <person name="Andreopoulos W."/>
            <person name="Labutti K."/>
            <person name="Pangilinan J."/>
            <person name="Ruiz-Duenas F.J."/>
            <person name="Barrasa J.M."/>
            <person name="Sanchez-Garcia M."/>
            <person name="Camarero S."/>
            <person name="Miyauchi S."/>
            <person name="Serrano A."/>
            <person name="Linde D."/>
            <person name="Babiker R."/>
            <person name="Drula E."/>
            <person name="Ayuso-Fernandez I."/>
            <person name="Pacheco R."/>
            <person name="Padilla G."/>
            <person name="Ferreira P."/>
            <person name="Barriuso J."/>
            <person name="Kellner H."/>
            <person name="Castanera R."/>
            <person name="Alfaro M."/>
            <person name="Ramirez L."/>
            <person name="Pisabarro A.G."/>
            <person name="Kuo A."/>
            <person name="Tritt A."/>
            <person name="Lipzen A."/>
            <person name="He G."/>
            <person name="Yan M."/>
            <person name="Ng V."/>
            <person name="Cullen D."/>
            <person name="Martin F."/>
            <person name="Rosso M.-N."/>
            <person name="Henrissat B."/>
            <person name="Hibbett D."/>
            <person name="Martinez A.T."/>
            <person name="Grigoriev I.V."/>
        </authorList>
    </citation>
    <scope>NUCLEOTIDE SEQUENCE</scope>
    <source>
        <strain evidence="1">AH 40177</strain>
    </source>
</reference>
<evidence type="ECO:0000313" key="2">
    <source>
        <dbReference type="Proteomes" id="UP000772434"/>
    </source>
</evidence>
<evidence type="ECO:0000313" key="1">
    <source>
        <dbReference type="EMBL" id="KAF9048384.1"/>
    </source>
</evidence>